<keyword evidence="1" id="KW-1133">Transmembrane helix</keyword>
<accession>A0A2N5GLD4</accession>
<name>A0A2N5GLD4_9BACI</name>
<evidence type="ECO:0000313" key="4">
    <source>
        <dbReference type="Proteomes" id="UP000234951"/>
    </source>
</evidence>
<evidence type="ECO:0000256" key="1">
    <source>
        <dbReference type="SAM" id="Phobius"/>
    </source>
</evidence>
<evidence type="ECO:0000313" key="2">
    <source>
        <dbReference type="EMBL" id="PLR82321.1"/>
    </source>
</evidence>
<comment type="caution">
    <text evidence="2">The sequence shown here is derived from an EMBL/GenBank/DDBJ whole genome shotgun (WGS) entry which is preliminary data.</text>
</comment>
<dbReference type="EMBL" id="PGVD01000014">
    <property type="protein sequence ID" value="PLR99442.1"/>
    <property type="molecule type" value="Genomic_DNA"/>
</dbReference>
<keyword evidence="5" id="KW-1185">Reference proteome</keyword>
<protein>
    <submittedName>
        <fullName evidence="2">Uncharacterized protein</fullName>
    </submittedName>
</protein>
<evidence type="ECO:0000313" key="3">
    <source>
        <dbReference type="EMBL" id="PLR99442.1"/>
    </source>
</evidence>
<evidence type="ECO:0000313" key="5">
    <source>
        <dbReference type="Proteomes" id="UP000235114"/>
    </source>
</evidence>
<organism evidence="2 4">
    <name type="scientific">Bacillus canaveralius</name>
    <dbReference type="NCBI Taxonomy" id="1403243"/>
    <lineage>
        <taxon>Bacteria</taxon>
        <taxon>Bacillati</taxon>
        <taxon>Bacillota</taxon>
        <taxon>Bacilli</taxon>
        <taxon>Bacillales</taxon>
        <taxon>Bacillaceae</taxon>
        <taxon>Bacillus</taxon>
    </lineage>
</organism>
<gene>
    <name evidence="2" type="ORF">CU635_12280</name>
    <name evidence="3" type="ORF">CVD25_05430</name>
</gene>
<sequence>MNTKVIVLEKKAQDDVLEMREHVGVIEPAEYDSRVTDDVILRNTRSEDSFIKQLYADLNTRIEEFEGQESEVKRITLLDFSVPLFLVFAISLYLIYLIWN</sequence>
<dbReference type="Proteomes" id="UP000235114">
    <property type="component" value="Unassembled WGS sequence"/>
</dbReference>
<dbReference type="OrthoDB" id="2915791at2"/>
<reference evidence="3 5" key="2">
    <citation type="submission" date="2017-12" db="EMBL/GenBank/DDBJ databases">
        <title>Comparative Functional Genomics of Dry Heat Resistant strains isolated from the Viking Spacecraft.</title>
        <authorList>
            <person name="Seuylemezian A."/>
            <person name="Cooper K."/>
            <person name="Vaishampayan P."/>
        </authorList>
    </citation>
    <scope>NUCLEOTIDE SEQUENCE [LARGE SCALE GENOMIC DNA]</scope>
    <source>
        <strain evidence="3 5">ATCC 29669</strain>
    </source>
</reference>
<feature type="transmembrane region" description="Helical" evidence="1">
    <location>
        <begin position="77"/>
        <end position="99"/>
    </location>
</feature>
<keyword evidence="1" id="KW-0472">Membrane</keyword>
<dbReference type="AlphaFoldDB" id="A0A2N5GLD4"/>
<keyword evidence="1" id="KW-0812">Transmembrane</keyword>
<dbReference type="RefSeq" id="WP_101577668.1">
    <property type="nucleotide sequence ID" value="NZ_PGVA01000027.1"/>
</dbReference>
<dbReference type="EMBL" id="PGVA01000027">
    <property type="protein sequence ID" value="PLR82321.1"/>
    <property type="molecule type" value="Genomic_DNA"/>
</dbReference>
<dbReference type="Proteomes" id="UP000234951">
    <property type="component" value="Unassembled WGS sequence"/>
</dbReference>
<proteinExistence type="predicted"/>
<reference evidence="2 4" key="1">
    <citation type="submission" date="2017-11" db="EMBL/GenBank/DDBJ databases">
        <title>Comparitive Functional Genomics of Dry Heat Resistant strains isolated from the Viking Spacecraft.</title>
        <authorList>
            <person name="Seuylemezian A."/>
            <person name="Cooper K."/>
            <person name="Vaishampayan P."/>
        </authorList>
    </citation>
    <scope>NUCLEOTIDE SEQUENCE [LARGE SCALE GENOMIC DNA]</scope>
    <source>
        <strain evidence="2 4">M4.6</strain>
    </source>
</reference>